<sequence>MQQDETLPSNMPNGSHSSETSYSGVYENLPILSGYSGLLQSQKGCSETHLNVLSKKWNSAGGDMNWHNIDIPESRKREGLPLPPVLVPEKKRTRNIGSKSKRLLIDSQDALELKLTWEEAQDLLRPPPAVKPSIVMIEDQVFEEYDVSKQFRRSFHFYEIHPFRTNFNPN</sequence>
<gene>
    <name evidence="2" type="ORF">V8G54_009345</name>
</gene>
<evidence type="ECO:0000256" key="1">
    <source>
        <dbReference type="SAM" id="MobiDB-lite"/>
    </source>
</evidence>
<feature type="region of interest" description="Disordered" evidence="1">
    <location>
        <begin position="1"/>
        <end position="22"/>
    </location>
</feature>
<proteinExistence type="predicted"/>
<dbReference type="AlphaFoldDB" id="A0AAQ3NVL9"/>
<evidence type="ECO:0000313" key="2">
    <source>
        <dbReference type="EMBL" id="WVZ16363.1"/>
    </source>
</evidence>
<protein>
    <submittedName>
        <fullName evidence="2">Uncharacterized protein</fullName>
    </submittedName>
</protein>
<keyword evidence="3" id="KW-1185">Reference proteome</keyword>
<organism evidence="2 3">
    <name type="scientific">Vigna mungo</name>
    <name type="common">Black gram</name>
    <name type="synonym">Phaseolus mungo</name>
    <dbReference type="NCBI Taxonomy" id="3915"/>
    <lineage>
        <taxon>Eukaryota</taxon>
        <taxon>Viridiplantae</taxon>
        <taxon>Streptophyta</taxon>
        <taxon>Embryophyta</taxon>
        <taxon>Tracheophyta</taxon>
        <taxon>Spermatophyta</taxon>
        <taxon>Magnoliopsida</taxon>
        <taxon>eudicotyledons</taxon>
        <taxon>Gunneridae</taxon>
        <taxon>Pentapetalae</taxon>
        <taxon>rosids</taxon>
        <taxon>fabids</taxon>
        <taxon>Fabales</taxon>
        <taxon>Fabaceae</taxon>
        <taxon>Papilionoideae</taxon>
        <taxon>50 kb inversion clade</taxon>
        <taxon>NPAAA clade</taxon>
        <taxon>indigoferoid/millettioid clade</taxon>
        <taxon>Phaseoleae</taxon>
        <taxon>Vigna</taxon>
    </lineage>
</organism>
<dbReference type="EMBL" id="CP144698">
    <property type="protein sequence ID" value="WVZ16363.1"/>
    <property type="molecule type" value="Genomic_DNA"/>
</dbReference>
<dbReference type="Proteomes" id="UP001374535">
    <property type="component" value="Chromosome 3"/>
</dbReference>
<accession>A0AAQ3NVL9</accession>
<dbReference type="PANTHER" id="PTHR46245:SF2">
    <property type="entry name" value="B3 DOMAIN-CONTAINING TRANSCRIPTION REPRESSOR VAL2"/>
    <property type="match status" value="1"/>
</dbReference>
<dbReference type="PANTHER" id="PTHR46245">
    <property type="entry name" value="B3 DOMAIN-CONTAINING PROTEIN OS07G0563300"/>
    <property type="match status" value="1"/>
</dbReference>
<evidence type="ECO:0000313" key="3">
    <source>
        <dbReference type="Proteomes" id="UP001374535"/>
    </source>
</evidence>
<name>A0AAQ3NVL9_VIGMU</name>
<reference evidence="2 3" key="1">
    <citation type="journal article" date="2023" name="Life. Sci Alliance">
        <title>Evolutionary insights into 3D genome organization and epigenetic landscape of Vigna mungo.</title>
        <authorList>
            <person name="Junaid A."/>
            <person name="Singh B."/>
            <person name="Bhatia S."/>
        </authorList>
    </citation>
    <scope>NUCLEOTIDE SEQUENCE [LARGE SCALE GENOMIC DNA]</scope>
    <source>
        <strain evidence="2">Urdbean</strain>
    </source>
</reference>